<organism evidence="4 5">
    <name type="scientific">Petromyces alliaceus</name>
    <name type="common">Aspergillus alliaceus</name>
    <dbReference type="NCBI Taxonomy" id="209559"/>
    <lineage>
        <taxon>Eukaryota</taxon>
        <taxon>Fungi</taxon>
        <taxon>Dikarya</taxon>
        <taxon>Ascomycota</taxon>
        <taxon>Pezizomycotina</taxon>
        <taxon>Eurotiomycetes</taxon>
        <taxon>Eurotiomycetidae</taxon>
        <taxon>Eurotiales</taxon>
        <taxon>Aspergillaceae</taxon>
        <taxon>Aspergillus</taxon>
        <taxon>Aspergillus subgen. Circumdati</taxon>
    </lineage>
</organism>
<protein>
    <recommendedName>
        <fullName evidence="3">Rhodopsin domain-containing protein</fullName>
    </recommendedName>
</protein>
<feature type="transmembrane region" description="Helical" evidence="2">
    <location>
        <begin position="72"/>
        <end position="89"/>
    </location>
</feature>
<name>A0A8H6ADM1_PETAA</name>
<feature type="transmembrane region" description="Helical" evidence="2">
    <location>
        <begin position="40"/>
        <end position="60"/>
    </location>
</feature>
<dbReference type="GO" id="GO:0043386">
    <property type="term" value="P:mycotoxin biosynthetic process"/>
    <property type="evidence" value="ECO:0007669"/>
    <property type="project" value="InterPro"/>
</dbReference>
<evidence type="ECO:0000256" key="1">
    <source>
        <dbReference type="ARBA" id="ARBA00035112"/>
    </source>
</evidence>
<feature type="transmembrane region" description="Helical" evidence="2">
    <location>
        <begin position="109"/>
        <end position="133"/>
    </location>
</feature>
<evidence type="ECO:0000313" key="5">
    <source>
        <dbReference type="Proteomes" id="UP000541154"/>
    </source>
</evidence>
<dbReference type="Proteomes" id="UP000541154">
    <property type="component" value="Unassembled WGS sequence"/>
</dbReference>
<evidence type="ECO:0000259" key="3">
    <source>
        <dbReference type="Pfam" id="PF20684"/>
    </source>
</evidence>
<proteinExistence type="inferred from homology"/>
<dbReference type="PANTHER" id="PTHR33365">
    <property type="entry name" value="YALI0B05434P"/>
    <property type="match status" value="1"/>
</dbReference>
<sequence length="488" mass="54653">MVAGATVSLAATRGLGRSSDIDSEDQLLGLQQALYISEIFHILTLGLGKGALMVLFYMLLSGTGRTGLILKIGGFLALWTVTMIIAVSLECHPAEVWNVASGTCIDVTALWIYFGATNIAIEALLLIIPSIVIYRLNMQLRKRMVVIGCFSIRTLDIIVAAVQLHYVQAFDARSSIPVDLWPWVMCSQVLQTVTIISSCVPYLREFLEAFPSGDQVERAIKSATDINHGSARMLLGIQRFGILVLAVSLFVSVALNLWWTFLSSKPEVQNKKVTPCSASEAQRSPYTGLALDVPTRYSLHNEYLSSNKTHADHMWDTLSIDAMVIAPTIDWARNRGLSDSWDFPWDANRKIYFLKVFHQLHCLKAMRKSFHQLWSHQESTESPEHIEHCLDNLRQDVICKADDTPMPSLELINGAGEGQIMHCKDFDRLVAWTKHPDRNACYKRLTDDNPDLPSIERYAFCPPDSEHFAAMSLYFKKHGHAMGLLAAR</sequence>
<gene>
    <name evidence="4" type="ORF">ETB97_011442</name>
</gene>
<keyword evidence="5" id="KW-1185">Reference proteome</keyword>
<keyword evidence="2" id="KW-1133">Transmembrane helix</keyword>
<dbReference type="Pfam" id="PF20684">
    <property type="entry name" value="Fung_rhodopsin"/>
    <property type="match status" value="1"/>
</dbReference>
<evidence type="ECO:0000256" key="2">
    <source>
        <dbReference type="SAM" id="Phobius"/>
    </source>
</evidence>
<dbReference type="InterPro" id="IPR049326">
    <property type="entry name" value="Rhodopsin_dom_fungi"/>
</dbReference>
<evidence type="ECO:0000313" key="4">
    <source>
        <dbReference type="EMBL" id="KAF5866557.1"/>
    </source>
</evidence>
<dbReference type="Pfam" id="PF11807">
    <property type="entry name" value="UstYa"/>
    <property type="match status" value="1"/>
</dbReference>
<dbReference type="InterPro" id="IPR021765">
    <property type="entry name" value="UstYa-like"/>
</dbReference>
<dbReference type="EMBL" id="SPNV01000007">
    <property type="protein sequence ID" value="KAF5866557.1"/>
    <property type="molecule type" value="Genomic_DNA"/>
</dbReference>
<dbReference type="PANTHER" id="PTHR33365:SF6">
    <property type="entry name" value="OXIDASE USTYA"/>
    <property type="match status" value="1"/>
</dbReference>
<comment type="caution">
    <text evidence="4">The sequence shown here is derived from an EMBL/GenBank/DDBJ whole genome shotgun (WGS) entry which is preliminary data.</text>
</comment>
<accession>A0A8H6ADM1</accession>
<comment type="similarity">
    <text evidence="1">Belongs to the ustYa family.</text>
</comment>
<feature type="domain" description="Rhodopsin" evidence="3">
    <location>
        <begin position="7"/>
        <end position="208"/>
    </location>
</feature>
<feature type="transmembrane region" description="Helical" evidence="2">
    <location>
        <begin position="240"/>
        <end position="261"/>
    </location>
</feature>
<keyword evidence="2" id="KW-0472">Membrane</keyword>
<reference evidence="4 5" key="1">
    <citation type="submission" date="2019-04" db="EMBL/GenBank/DDBJ databases">
        <title>Aspergillus burnettii sp. nov., novel species from soil in southeast Queensland.</title>
        <authorList>
            <person name="Gilchrist C.L.M."/>
            <person name="Pitt J.I."/>
            <person name="Lange L."/>
            <person name="Lacey H.J."/>
            <person name="Vuong D."/>
            <person name="Midgley D.J."/>
            <person name="Greenfield P."/>
            <person name="Bradbury M."/>
            <person name="Lacey E."/>
            <person name="Busk P.K."/>
            <person name="Pilgaard B."/>
            <person name="Chooi Y.H."/>
            <person name="Piggott A.M."/>
        </authorList>
    </citation>
    <scope>NUCLEOTIDE SEQUENCE [LARGE SCALE GENOMIC DNA]</scope>
    <source>
        <strain evidence="4 5">FRR 5400</strain>
    </source>
</reference>
<dbReference type="AlphaFoldDB" id="A0A8H6ADM1"/>
<keyword evidence="2" id="KW-0812">Transmembrane</keyword>